<dbReference type="PANTHER" id="PTHR48051">
    <property type="match status" value="1"/>
</dbReference>
<dbReference type="SUPFAM" id="SSF52058">
    <property type="entry name" value="L domain-like"/>
    <property type="match status" value="1"/>
</dbReference>
<gene>
    <name evidence="4" type="ORF">Pfra01_001405100</name>
</gene>
<accession>A0A9W7CTK4</accession>
<dbReference type="OrthoDB" id="28578at2759"/>
<evidence type="ECO:0000256" key="1">
    <source>
        <dbReference type="ARBA" id="ARBA00022614"/>
    </source>
</evidence>
<dbReference type="InterPro" id="IPR032675">
    <property type="entry name" value="LRR_dom_sf"/>
</dbReference>
<dbReference type="SMART" id="SM00364">
    <property type="entry name" value="LRR_BAC"/>
    <property type="match status" value="8"/>
</dbReference>
<organism evidence="4 5">
    <name type="scientific">Phytophthora fragariaefolia</name>
    <dbReference type="NCBI Taxonomy" id="1490495"/>
    <lineage>
        <taxon>Eukaryota</taxon>
        <taxon>Sar</taxon>
        <taxon>Stramenopiles</taxon>
        <taxon>Oomycota</taxon>
        <taxon>Peronosporomycetes</taxon>
        <taxon>Peronosporales</taxon>
        <taxon>Peronosporaceae</taxon>
        <taxon>Phytophthora</taxon>
    </lineage>
</organism>
<evidence type="ECO:0000313" key="4">
    <source>
        <dbReference type="EMBL" id="GMF42631.1"/>
    </source>
</evidence>
<keyword evidence="5" id="KW-1185">Reference proteome</keyword>
<dbReference type="GO" id="GO:0005737">
    <property type="term" value="C:cytoplasm"/>
    <property type="evidence" value="ECO:0007669"/>
    <property type="project" value="TreeGrafter"/>
</dbReference>
<dbReference type="SMART" id="SM00369">
    <property type="entry name" value="LRR_TYP"/>
    <property type="match status" value="9"/>
</dbReference>
<evidence type="ECO:0000259" key="3">
    <source>
        <dbReference type="Pfam" id="PF23598"/>
    </source>
</evidence>
<dbReference type="Proteomes" id="UP001165121">
    <property type="component" value="Unassembled WGS sequence"/>
</dbReference>
<dbReference type="Pfam" id="PF23598">
    <property type="entry name" value="LRR_14"/>
    <property type="match status" value="1"/>
</dbReference>
<dbReference type="InterPro" id="IPR003591">
    <property type="entry name" value="Leu-rich_rpt_typical-subtyp"/>
</dbReference>
<dbReference type="InterPro" id="IPR050216">
    <property type="entry name" value="LRR_domain-containing"/>
</dbReference>
<dbReference type="Pfam" id="PF13855">
    <property type="entry name" value="LRR_8"/>
    <property type="match status" value="1"/>
</dbReference>
<evidence type="ECO:0000313" key="5">
    <source>
        <dbReference type="Proteomes" id="UP001165121"/>
    </source>
</evidence>
<comment type="caution">
    <text evidence="4">The sequence shown here is derived from an EMBL/GenBank/DDBJ whole genome shotgun (WGS) entry which is preliminary data.</text>
</comment>
<dbReference type="InterPro" id="IPR055414">
    <property type="entry name" value="LRR_R13L4/SHOC2-like"/>
</dbReference>
<sequence length="480" mass="52839">MGGAVSVGKGDYSTKFFSTGVIPIAGSGKKPTPPLPNGGMGSKRKLTMRHTVRLDTETAQKVQAVVLEMSRTGRVELTSMVEREGSGVPTGTLTQHGLLPLRHVPEIVFSMPHLTELNLRCNEISELPKEISTLTALQILVLSKNKLTELPDNLAKLTKLRVLEVANNQLTALPDALGNVESLEIMLANSNHLAKLPDSIGRCQNLQVLNVYNNALTELAIPVSILGELVELNASNNQLTKLPKELPLWKNLRRLLLHVNRLQYLPALDALSNLEVLQLQQNELKSLPSMKNLVHLMKLDASSNSITSLPVDGIAHMTALVHLNFRRNQLKEIPTQLTRCLELEILDLGINPLSSPIPRSLSELTKLRTLLLDGCEVSVLPIELIGLGNVVRMHLGSCLRMDDPETCEVVLAVRDSCTRKGGWLKTGDWNTDCRTESTSDFWELYDELESQIPDEPALKSILIRDGTIENLAGRSSFAKC</sequence>
<keyword evidence="1" id="KW-0433">Leucine-rich repeat</keyword>
<dbReference type="InterPro" id="IPR001611">
    <property type="entry name" value="Leu-rich_rpt"/>
</dbReference>
<keyword evidence="2" id="KW-0677">Repeat</keyword>
<name>A0A9W7CTK4_9STRA</name>
<evidence type="ECO:0000256" key="2">
    <source>
        <dbReference type="ARBA" id="ARBA00022737"/>
    </source>
</evidence>
<dbReference type="Gene3D" id="3.80.10.10">
    <property type="entry name" value="Ribonuclease Inhibitor"/>
    <property type="match status" value="3"/>
</dbReference>
<protein>
    <submittedName>
        <fullName evidence="4">Unnamed protein product</fullName>
    </submittedName>
</protein>
<dbReference type="EMBL" id="BSXT01001459">
    <property type="protein sequence ID" value="GMF42631.1"/>
    <property type="molecule type" value="Genomic_DNA"/>
</dbReference>
<dbReference type="PANTHER" id="PTHR48051:SF1">
    <property type="entry name" value="RAS SUPPRESSOR PROTEIN 1"/>
    <property type="match status" value="1"/>
</dbReference>
<reference evidence="4" key="1">
    <citation type="submission" date="2023-04" db="EMBL/GenBank/DDBJ databases">
        <title>Phytophthora fragariaefolia NBRC 109709.</title>
        <authorList>
            <person name="Ichikawa N."/>
            <person name="Sato H."/>
            <person name="Tonouchi N."/>
        </authorList>
    </citation>
    <scope>NUCLEOTIDE SEQUENCE</scope>
    <source>
        <strain evidence="4">NBRC 109709</strain>
    </source>
</reference>
<dbReference type="PROSITE" id="PS51450">
    <property type="entry name" value="LRR"/>
    <property type="match status" value="5"/>
</dbReference>
<dbReference type="AlphaFoldDB" id="A0A9W7CTK4"/>
<proteinExistence type="predicted"/>
<feature type="domain" description="Disease resistance R13L4/SHOC-2-like LRR" evidence="3">
    <location>
        <begin position="110"/>
        <end position="186"/>
    </location>
</feature>